<dbReference type="NCBIfam" id="NF002189">
    <property type="entry name" value="PRK01045.1-3"/>
    <property type="match status" value="1"/>
</dbReference>
<feature type="binding site" evidence="5">
    <location>
        <position position="245"/>
    </location>
    <ligand>
        <name>isopentenyl diphosphate</name>
        <dbReference type="ChEBI" id="CHEBI:128769"/>
    </ligand>
</feature>
<feature type="binding site" evidence="5">
    <location>
        <position position="246"/>
    </location>
    <ligand>
        <name>(2E)-4-hydroxy-3-methylbut-2-enyl diphosphate</name>
        <dbReference type="ChEBI" id="CHEBI:128753"/>
    </ligand>
</feature>
<accession>A0A9X2Y9Q6</accession>
<keyword evidence="1 5" id="KW-0004">4Fe-4S</keyword>
<comment type="caution">
    <text evidence="6">The sequence shown here is derived from an EMBL/GenBank/DDBJ whole genome shotgun (WGS) entry which is preliminary data.</text>
</comment>
<evidence type="ECO:0000256" key="5">
    <source>
        <dbReference type="HAMAP-Rule" id="MF_00191"/>
    </source>
</evidence>
<feature type="binding site" evidence="5">
    <location>
        <position position="289"/>
    </location>
    <ligand>
        <name>dimethylallyl diphosphate</name>
        <dbReference type="ChEBI" id="CHEBI:57623"/>
    </ligand>
</feature>
<feature type="binding site" evidence="5">
    <location>
        <position position="289"/>
    </location>
    <ligand>
        <name>(2E)-4-hydroxy-3-methylbut-2-enyl diphosphate</name>
        <dbReference type="ChEBI" id="CHEBI:128753"/>
    </ligand>
</feature>
<feature type="binding site" evidence="5">
    <location>
        <position position="96"/>
    </location>
    <ligand>
        <name>isopentenyl diphosphate</name>
        <dbReference type="ChEBI" id="CHEBI:128769"/>
    </ligand>
</feature>
<feature type="binding site" evidence="5">
    <location>
        <position position="245"/>
    </location>
    <ligand>
        <name>(2E)-4-hydroxy-3-methylbut-2-enyl diphosphate</name>
        <dbReference type="ChEBI" id="CHEBI:128753"/>
    </ligand>
</feature>
<reference evidence="6" key="2">
    <citation type="journal article" date="2022" name="BMC Genomics">
        <title>Comparative genome analysis of mycobacteria focusing on tRNA and non-coding RNA.</title>
        <authorList>
            <person name="Behra P.R.K."/>
            <person name="Pettersson B.M.F."/>
            <person name="Ramesh M."/>
            <person name="Das S."/>
            <person name="Dasgupta S."/>
            <person name="Kirsebom L.A."/>
        </authorList>
    </citation>
    <scope>NUCLEOTIDE SEQUENCE</scope>
    <source>
        <strain evidence="6">DSM 44615</strain>
    </source>
</reference>
<feature type="binding site" evidence="5">
    <location>
        <position position="289"/>
    </location>
    <ligand>
        <name>isopentenyl diphosphate</name>
        <dbReference type="ChEBI" id="CHEBI:128769"/>
    </ligand>
</feature>
<comment type="catalytic activity">
    <reaction evidence="5">
        <text>dimethylallyl diphosphate + 2 oxidized [2Fe-2S]-[ferredoxin] + H2O = (2E)-4-hydroxy-3-methylbut-2-enyl diphosphate + 2 reduced [2Fe-2S]-[ferredoxin] + 2 H(+)</text>
        <dbReference type="Rhea" id="RHEA:24825"/>
        <dbReference type="Rhea" id="RHEA-COMP:10000"/>
        <dbReference type="Rhea" id="RHEA-COMP:10001"/>
        <dbReference type="ChEBI" id="CHEBI:15377"/>
        <dbReference type="ChEBI" id="CHEBI:15378"/>
        <dbReference type="ChEBI" id="CHEBI:33737"/>
        <dbReference type="ChEBI" id="CHEBI:33738"/>
        <dbReference type="ChEBI" id="CHEBI:57623"/>
        <dbReference type="ChEBI" id="CHEBI:128753"/>
        <dbReference type="EC" id="1.17.7.4"/>
    </reaction>
</comment>
<comment type="pathway">
    <text evidence="5">Isoprenoid biosynthesis; isopentenyl diphosphate biosynthesis via DXP pathway; isopentenyl diphosphate from 1-deoxy-D-xylulose 5-phosphate: step 6/6.</text>
</comment>
<reference evidence="6" key="1">
    <citation type="submission" date="2020-07" db="EMBL/GenBank/DDBJ databases">
        <authorList>
            <person name="Pettersson B.M.F."/>
            <person name="Behra P.R.K."/>
            <person name="Ramesh M."/>
            <person name="Das S."/>
            <person name="Dasgupta S."/>
            <person name="Kirsebom L.A."/>
        </authorList>
    </citation>
    <scope>NUCLEOTIDE SEQUENCE</scope>
    <source>
        <strain evidence="6">DSM 44615</strain>
    </source>
</reference>
<dbReference type="Proteomes" id="UP001140293">
    <property type="component" value="Unassembled WGS sequence"/>
</dbReference>
<comment type="catalytic activity">
    <reaction evidence="5">
        <text>isopentenyl diphosphate + 2 oxidized [2Fe-2S]-[ferredoxin] + H2O = (2E)-4-hydroxy-3-methylbut-2-enyl diphosphate + 2 reduced [2Fe-2S]-[ferredoxin] + 2 H(+)</text>
        <dbReference type="Rhea" id="RHEA:24488"/>
        <dbReference type="Rhea" id="RHEA-COMP:10000"/>
        <dbReference type="Rhea" id="RHEA-COMP:10001"/>
        <dbReference type="ChEBI" id="CHEBI:15377"/>
        <dbReference type="ChEBI" id="CHEBI:15378"/>
        <dbReference type="ChEBI" id="CHEBI:33737"/>
        <dbReference type="ChEBI" id="CHEBI:33738"/>
        <dbReference type="ChEBI" id="CHEBI:128753"/>
        <dbReference type="ChEBI" id="CHEBI:128769"/>
        <dbReference type="EC" id="1.17.7.4"/>
    </reaction>
</comment>
<keyword evidence="5 6" id="KW-0560">Oxidoreductase</keyword>
<feature type="binding site" evidence="5">
    <location>
        <position position="244"/>
    </location>
    <ligand>
        <name>(2E)-4-hydroxy-3-methylbut-2-enyl diphosphate</name>
        <dbReference type="ChEBI" id="CHEBI:128753"/>
    </ligand>
</feature>
<comment type="pathway">
    <text evidence="5">Isoprenoid biosynthesis; dimethylallyl diphosphate biosynthesis; dimethylallyl diphosphate from (2E)-4-hydroxy-3-methylbutenyl diphosphate: step 1/1.</text>
</comment>
<protein>
    <recommendedName>
        <fullName evidence="5">4-hydroxy-3-methylbut-2-enyl diphosphate reductase</fullName>
        <shortName evidence="5">HMBPP reductase</shortName>
        <ecNumber evidence="5">1.17.7.4</ecNumber>
    </recommendedName>
</protein>
<dbReference type="Gene3D" id="3.40.50.11270">
    <property type="match status" value="1"/>
</dbReference>
<organism evidence="6 7">
    <name type="scientific">[Mycobacterium] manitobense</name>
    <dbReference type="NCBI Taxonomy" id="190147"/>
    <lineage>
        <taxon>Bacteria</taxon>
        <taxon>Bacillati</taxon>
        <taxon>Actinomycetota</taxon>
        <taxon>Actinomycetes</taxon>
        <taxon>Mycobacteriales</taxon>
        <taxon>Mycobacteriaceae</taxon>
        <taxon>Mycolicibacterium</taxon>
    </lineage>
</organism>
<dbReference type="GO" id="GO:0046872">
    <property type="term" value="F:metal ion binding"/>
    <property type="evidence" value="ECO:0007669"/>
    <property type="project" value="UniProtKB-KW"/>
</dbReference>
<feature type="binding site" evidence="5">
    <location>
        <position position="63"/>
    </location>
    <ligand>
        <name>(2E)-4-hydroxy-3-methylbut-2-enyl diphosphate</name>
        <dbReference type="ChEBI" id="CHEBI:128753"/>
    </ligand>
</feature>
<dbReference type="EMBL" id="JACKSJ010000093">
    <property type="protein sequence ID" value="MCV7170573.1"/>
    <property type="molecule type" value="Genomic_DNA"/>
</dbReference>
<dbReference type="EC" id="1.17.7.4" evidence="5"/>
<evidence type="ECO:0000256" key="3">
    <source>
        <dbReference type="ARBA" id="ARBA00023004"/>
    </source>
</evidence>
<feature type="binding site" evidence="5">
    <location>
        <position position="216"/>
    </location>
    <ligand>
        <name>[4Fe-4S] cluster</name>
        <dbReference type="ChEBI" id="CHEBI:49883"/>
    </ligand>
</feature>
<sequence length="333" mass="35652">MPSTINMGIPGASSSVTGGVAGKRVLLAEPRGYCAGVDRAVETVERALEKHGAPVYVRHEIVHNRYVVDTLAKAGAVFVEQTDEVPEGSIVVFSAHGVAPTVHVEAAARNLKTIDATCPLVTKVHNEAKRFARDDYDILLVGHEGHEEVVGTAGEAPDHVQVVDNPDAVDKVTVRDPNKVIWLSQTTLSVDETMETVRRLREKFPTLQDPPSDDICYATQNRQVAVKAMAPECDLVIVVGSPNSSNSVRLVEVALLAGAAASHLVDFADEIDPAWLEGVTTVGVTSGASVPEILVRGVLDRLAEHGFDTVQPVTTANETLVFALPREIRPSRS</sequence>
<dbReference type="HAMAP" id="MF_00191">
    <property type="entry name" value="IspH"/>
    <property type="match status" value="1"/>
</dbReference>
<dbReference type="CDD" id="cd13944">
    <property type="entry name" value="lytB_ispH"/>
    <property type="match status" value="1"/>
</dbReference>
<dbReference type="NCBIfam" id="TIGR00216">
    <property type="entry name" value="ispH_lytB"/>
    <property type="match status" value="1"/>
</dbReference>
<evidence type="ECO:0000256" key="1">
    <source>
        <dbReference type="ARBA" id="ARBA00022485"/>
    </source>
</evidence>
<dbReference type="GO" id="GO:0051745">
    <property type="term" value="F:4-hydroxy-3-methylbut-2-enyl diphosphate reductase activity"/>
    <property type="evidence" value="ECO:0007669"/>
    <property type="project" value="UniProtKB-UniRule"/>
</dbReference>
<feature type="binding site" evidence="5">
    <location>
        <position position="246"/>
    </location>
    <ligand>
        <name>isopentenyl diphosphate</name>
        <dbReference type="ChEBI" id="CHEBI:128769"/>
    </ligand>
</feature>
<dbReference type="PANTHER" id="PTHR30426:SF0">
    <property type="entry name" value="4-HYDROXY-3-METHYLBUT-2-ENYL DIPHOSPHATE REDUCTASE"/>
    <property type="match status" value="1"/>
</dbReference>
<dbReference type="NCBIfam" id="NF002188">
    <property type="entry name" value="PRK01045.1-2"/>
    <property type="match status" value="1"/>
</dbReference>
<comment type="function">
    <text evidence="5">Catalyzes the conversion of 1-hydroxy-2-methyl-2-(E)-butenyl 4-diphosphate (HMBPP) into a mixture of isopentenyl diphosphate (IPP) and dimethylallyl diphosphate (DMAPP). Acts in the terminal step of the DOXP/MEP pathway for isoprenoid precursor biosynthesis.</text>
</comment>
<name>A0A9X2Y9Q6_9MYCO</name>
<dbReference type="RefSeq" id="WP_264012758.1">
    <property type="nucleotide sequence ID" value="NZ_JACKSJ010000093.1"/>
</dbReference>
<proteinExistence type="inferred from homology"/>
<keyword evidence="3 5" id="KW-0408">Iron</keyword>
<feature type="binding site" evidence="5">
    <location>
        <position position="146"/>
    </location>
    <ligand>
        <name>isopentenyl diphosphate</name>
        <dbReference type="ChEBI" id="CHEBI:128769"/>
    </ligand>
</feature>
<feature type="binding site" evidence="5">
    <location>
        <position position="146"/>
    </location>
    <ligand>
        <name>(2E)-4-hydroxy-3-methylbut-2-enyl diphosphate</name>
        <dbReference type="ChEBI" id="CHEBI:128753"/>
    </ligand>
</feature>
<dbReference type="PANTHER" id="PTHR30426">
    <property type="entry name" value="4-HYDROXY-3-METHYLBUT-2-ENYL DIPHOSPHATE REDUCTASE"/>
    <property type="match status" value="1"/>
</dbReference>
<keyword evidence="5" id="KW-0414">Isoprene biosynthesis</keyword>
<feature type="binding site" evidence="5">
    <location>
        <position position="246"/>
    </location>
    <ligand>
        <name>dimethylallyl diphosphate</name>
        <dbReference type="ChEBI" id="CHEBI:57623"/>
    </ligand>
</feature>
<dbReference type="AlphaFoldDB" id="A0A9X2Y9Q6"/>
<keyword evidence="7" id="KW-1185">Reference proteome</keyword>
<comment type="similarity">
    <text evidence="5">Belongs to the IspH family.</text>
</comment>
<evidence type="ECO:0000313" key="6">
    <source>
        <dbReference type="EMBL" id="MCV7170573.1"/>
    </source>
</evidence>
<feature type="binding site" evidence="5">
    <location>
        <position position="63"/>
    </location>
    <ligand>
        <name>isopentenyl diphosphate</name>
        <dbReference type="ChEBI" id="CHEBI:128769"/>
    </ligand>
</feature>
<dbReference type="GO" id="GO:0051539">
    <property type="term" value="F:4 iron, 4 sulfur cluster binding"/>
    <property type="evidence" value="ECO:0007669"/>
    <property type="project" value="UniProtKB-UniRule"/>
</dbReference>
<feature type="active site" description="Proton donor" evidence="5">
    <location>
        <position position="148"/>
    </location>
</feature>
<dbReference type="Gene3D" id="3.40.1010.20">
    <property type="entry name" value="4-hydroxy-3-methylbut-2-enyl diphosphate reductase, catalytic domain"/>
    <property type="match status" value="2"/>
</dbReference>
<feature type="binding site" evidence="5">
    <location>
        <position position="118"/>
    </location>
    <ligand>
        <name>[4Fe-4S] cluster</name>
        <dbReference type="ChEBI" id="CHEBI:49883"/>
    </ligand>
</feature>
<evidence type="ECO:0000256" key="4">
    <source>
        <dbReference type="ARBA" id="ARBA00023014"/>
    </source>
</evidence>
<feature type="binding site" evidence="5">
    <location>
        <position position="63"/>
    </location>
    <ligand>
        <name>dimethylallyl diphosphate</name>
        <dbReference type="ChEBI" id="CHEBI:57623"/>
    </ligand>
</feature>
<feature type="binding site" evidence="5">
    <location>
        <position position="244"/>
    </location>
    <ligand>
        <name>isopentenyl diphosphate</name>
        <dbReference type="ChEBI" id="CHEBI:128769"/>
    </ligand>
</feature>
<feature type="binding site" evidence="5">
    <location>
        <position position="34"/>
    </location>
    <ligand>
        <name>[4Fe-4S] cluster</name>
        <dbReference type="ChEBI" id="CHEBI:49883"/>
    </ligand>
</feature>
<dbReference type="GO" id="GO:0019288">
    <property type="term" value="P:isopentenyl diphosphate biosynthetic process, methylerythritol 4-phosphate pathway"/>
    <property type="evidence" value="ECO:0007669"/>
    <property type="project" value="UniProtKB-UniRule"/>
</dbReference>
<comment type="cofactor">
    <cofactor evidence="5">
        <name>[4Fe-4S] cluster</name>
        <dbReference type="ChEBI" id="CHEBI:49883"/>
    </cofactor>
    <text evidence="5">Binds 1 [4Fe-4S] cluster per subunit.</text>
</comment>
<feature type="binding site" evidence="5">
    <location>
        <position position="96"/>
    </location>
    <ligand>
        <name>(2E)-4-hydroxy-3-methylbut-2-enyl diphosphate</name>
        <dbReference type="ChEBI" id="CHEBI:128753"/>
    </ligand>
</feature>
<keyword evidence="4 5" id="KW-0411">Iron-sulfur</keyword>
<feature type="binding site" evidence="5">
    <location>
        <position position="245"/>
    </location>
    <ligand>
        <name>dimethylallyl diphosphate</name>
        <dbReference type="ChEBI" id="CHEBI:57623"/>
    </ligand>
</feature>
<dbReference type="GO" id="GO:0050992">
    <property type="term" value="P:dimethylallyl diphosphate biosynthetic process"/>
    <property type="evidence" value="ECO:0007669"/>
    <property type="project" value="UniProtKB-UniRule"/>
</dbReference>
<dbReference type="NCBIfam" id="NF002190">
    <property type="entry name" value="PRK01045.1-4"/>
    <property type="match status" value="1"/>
</dbReference>
<dbReference type="InterPro" id="IPR003451">
    <property type="entry name" value="LytB/IspH"/>
</dbReference>
<keyword evidence="2 5" id="KW-0479">Metal-binding</keyword>
<evidence type="ECO:0000256" key="2">
    <source>
        <dbReference type="ARBA" id="ARBA00022723"/>
    </source>
</evidence>
<feature type="binding site" evidence="5">
    <location>
        <position position="96"/>
    </location>
    <ligand>
        <name>dimethylallyl diphosphate</name>
        <dbReference type="ChEBI" id="CHEBI:57623"/>
    </ligand>
</feature>
<feature type="binding site" evidence="5">
    <location>
        <position position="244"/>
    </location>
    <ligand>
        <name>dimethylallyl diphosphate</name>
        <dbReference type="ChEBI" id="CHEBI:57623"/>
    </ligand>
</feature>
<evidence type="ECO:0000313" key="7">
    <source>
        <dbReference type="Proteomes" id="UP001140293"/>
    </source>
</evidence>
<gene>
    <name evidence="5" type="primary">ispH</name>
    <name evidence="6" type="ORF">H7I41_11670</name>
</gene>
<dbReference type="Pfam" id="PF02401">
    <property type="entry name" value="LYTB"/>
    <property type="match status" value="1"/>
</dbReference>
<feature type="binding site" evidence="5">
    <location>
        <position position="186"/>
    </location>
    <ligand>
        <name>(2E)-4-hydroxy-3-methylbut-2-enyl diphosphate</name>
        <dbReference type="ChEBI" id="CHEBI:128753"/>
    </ligand>
</feature>
<dbReference type="GO" id="GO:0016114">
    <property type="term" value="P:terpenoid biosynthetic process"/>
    <property type="evidence" value="ECO:0007669"/>
    <property type="project" value="UniProtKB-UniRule"/>
</dbReference>
<feature type="binding site" evidence="5">
    <location>
        <position position="146"/>
    </location>
    <ligand>
        <name>dimethylallyl diphosphate</name>
        <dbReference type="ChEBI" id="CHEBI:57623"/>
    </ligand>
</feature>